<dbReference type="FunFam" id="3.30.470.10:FF:000009">
    <property type="entry name" value="D-alanine aminotransferase"/>
    <property type="match status" value="1"/>
</dbReference>
<dbReference type="InterPro" id="IPR036038">
    <property type="entry name" value="Aminotransferase-like"/>
</dbReference>
<dbReference type="InterPro" id="IPR043131">
    <property type="entry name" value="BCAT-like_N"/>
</dbReference>
<dbReference type="GO" id="GO:0005829">
    <property type="term" value="C:cytosol"/>
    <property type="evidence" value="ECO:0007669"/>
    <property type="project" value="TreeGrafter"/>
</dbReference>
<dbReference type="Proteomes" id="UP000019251">
    <property type="component" value="Unassembled WGS sequence"/>
</dbReference>
<evidence type="ECO:0000313" key="13">
    <source>
        <dbReference type="EMBL" id="EUJ29731.1"/>
    </source>
</evidence>
<evidence type="ECO:0000256" key="7">
    <source>
        <dbReference type="ARBA" id="ARBA00022679"/>
    </source>
</evidence>
<proteinExistence type="inferred from homology"/>
<dbReference type="PANTHER" id="PTHR42743:SF10">
    <property type="entry name" value="D-ALANINE AMINOTRANSFERASE"/>
    <property type="match status" value="1"/>
</dbReference>
<protein>
    <recommendedName>
        <fullName evidence="5 12">D-alanine aminotransferase</fullName>
        <ecNumber evidence="4 12">2.6.1.21</ecNumber>
    </recommendedName>
</protein>
<comment type="catalytic activity">
    <reaction evidence="9 12">
        <text>D-alanine + 2-oxoglutarate = D-glutamate + pyruvate</text>
        <dbReference type="Rhea" id="RHEA:15869"/>
        <dbReference type="ChEBI" id="CHEBI:15361"/>
        <dbReference type="ChEBI" id="CHEBI:16810"/>
        <dbReference type="ChEBI" id="CHEBI:29986"/>
        <dbReference type="ChEBI" id="CHEBI:57416"/>
        <dbReference type="EC" id="2.6.1.21"/>
    </reaction>
</comment>
<dbReference type="InterPro" id="IPR050571">
    <property type="entry name" value="Class-IV_PLP-Dep_Aminotrnsfr"/>
</dbReference>
<dbReference type="NCBIfam" id="TIGR01121">
    <property type="entry name" value="D_amino_aminoT"/>
    <property type="match status" value="1"/>
</dbReference>
<dbReference type="InterPro" id="IPR018300">
    <property type="entry name" value="Aminotrans_IV_CS"/>
</dbReference>
<gene>
    <name evidence="13" type="ORF">LMUR_01432</name>
</gene>
<dbReference type="GO" id="GO:0047810">
    <property type="term" value="F:D-alanine-2-oxoglutarate aminotransferase activity"/>
    <property type="evidence" value="ECO:0007669"/>
    <property type="project" value="UniProtKB-EC"/>
</dbReference>
<evidence type="ECO:0000256" key="12">
    <source>
        <dbReference type="RuleBase" id="RU004520"/>
    </source>
</evidence>
<dbReference type="AlphaFoldDB" id="A0A829RAV0"/>
<dbReference type="Gene3D" id="3.30.470.10">
    <property type="match status" value="1"/>
</dbReference>
<evidence type="ECO:0000313" key="14">
    <source>
        <dbReference type="Proteomes" id="UP000019251"/>
    </source>
</evidence>
<dbReference type="SUPFAM" id="SSF56752">
    <property type="entry name" value="D-aminoacid aminotransferase-like PLP-dependent enzymes"/>
    <property type="match status" value="1"/>
</dbReference>
<organism evidence="13 14">
    <name type="scientific">Listeria grayi FSL F6-1183</name>
    <dbReference type="NCBI Taxonomy" id="1265827"/>
    <lineage>
        <taxon>Bacteria</taxon>
        <taxon>Bacillati</taxon>
        <taxon>Bacillota</taxon>
        <taxon>Bacilli</taxon>
        <taxon>Bacillales</taxon>
        <taxon>Listeriaceae</taxon>
        <taxon>Listeria</taxon>
    </lineage>
</organism>
<evidence type="ECO:0000256" key="11">
    <source>
        <dbReference type="RuleBase" id="RU004516"/>
    </source>
</evidence>
<comment type="cofactor">
    <cofactor evidence="1 11">
        <name>pyridoxal 5'-phosphate</name>
        <dbReference type="ChEBI" id="CHEBI:597326"/>
    </cofactor>
</comment>
<dbReference type="PROSITE" id="PS00770">
    <property type="entry name" value="AA_TRANSFER_CLASS_4"/>
    <property type="match status" value="1"/>
</dbReference>
<dbReference type="FunFam" id="3.20.10.10:FF:000002">
    <property type="entry name" value="D-alanine aminotransferase"/>
    <property type="match status" value="1"/>
</dbReference>
<comment type="subunit">
    <text evidence="3">Homodimer.</text>
</comment>
<evidence type="ECO:0000256" key="2">
    <source>
        <dbReference type="ARBA" id="ARBA00009320"/>
    </source>
</evidence>
<dbReference type="GO" id="GO:0030170">
    <property type="term" value="F:pyridoxal phosphate binding"/>
    <property type="evidence" value="ECO:0007669"/>
    <property type="project" value="InterPro"/>
</dbReference>
<comment type="similarity">
    <text evidence="2 10">Belongs to the class-IV pyridoxal-phosphate-dependent aminotransferase family.</text>
</comment>
<evidence type="ECO:0000256" key="1">
    <source>
        <dbReference type="ARBA" id="ARBA00001933"/>
    </source>
</evidence>
<dbReference type="EC" id="2.6.1.21" evidence="4 12"/>
<evidence type="ECO:0000256" key="6">
    <source>
        <dbReference type="ARBA" id="ARBA00022576"/>
    </source>
</evidence>
<dbReference type="Pfam" id="PF01063">
    <property type="entry name" value="Aminotran_4"/>
    <property type="match status" value="1"/>
</dbReference>
<keyword evidence="6 13" id="KW-0032">Aminotransferase</keyword>
<dbReference type="Gene3D" id="3.20.10.10">
    <property type="entry name" value="D-amino Acid Aminotransferase, subunit A, domain 2"/>
    <property type="match status" value="1"/>
</dbReference>
<comment type="caution">
    <text evidence="13">The sequence shown here is derived from an EMBL/GenBank/DDBJ whole genome shotgun (WGS) entry which is preliminary data.</text>
</comment>
<name>A0A829RAV0_LISGR</name>
<evidence type="ECO:0000256" key="8">
    <source>
        <dbReference type="ARBA" id="ARBA00022898"/>
    </source>
</evidence>
<dbReference type="InterPro" id="IPR005784">
    <property type="entry name" value="D_amino_transT"/>
</dbReference>
<evidence type="ECO:0000256" key="4">
    <source>
        <dbReference type="ARBA" id="ARBA00012874"/>
    </source>
</evidence>
<reference evidence="13 14" key="1">
    <citation type="submission" date="2012-12" db="EMBL/GenBank/DDBJ databases">
        <title>Novel taxa of Listeriaceae from agricultural environments in the United States.</title>
        <authorList>
            <person name="den Bakker H.C."/>
            <person name="Allred A."/>
            <person name="Warchocki S."/>
            <person name="Wright E.M."/>
            <person name="Burrell A."/>
            <person name="Nightingale K.K."/>
            <person name="Kephart D."/>
            <person name="Wiedmann M."/>
        </authorList>
    </citation>
    <scope>NUCLEOTIDE SEQUENCE [LARGE SCALE GENOMIC DNA]</scope>
    <source>
        <strain evidence="13 14">FSL F6-1183</strain>
    </source>
</reference>
<dbReference type="InterPro" id="IPR043132">
    <property type="entry name" value="BCAT-like_C"/>
</dbReference>
<evidence type="ECO:0000256" key="3">
    <source>
        <dbReference type="ARBA" id="ARBA00011738"/>
    </source>
</evidence>
<dbReference type="EMBL" id="AODG01000004">
    <property type="protein sequence ID" value="EUJ29731.1"/>
    <property type="molecule type" value="Genomic_DNA"/>
</dbReference>
<dbReference type="PANTHER" id="PTHR42743">
    <property type="entry name" value="AMINO-ACID AMINOTRANSFERASE"/>
    <property type="match status" value="1"/>
</dbReference>
<evidence type="ECO:0000256" key="9">
    <source>
        <dbReference type="ARBA" id="ARBA00047911"/>
    </source>
</evidence>
<sequence length="291" mass="32290">MKVLVNDKLVDRSKAAVDIEDRGYQFGDGVYEVIRLYNKKFFTFEEHIDRLFASAAKIELGIPYSKEKLRELLENLVKENDIDTGNVYLQVSRGVQQPRNHIIPDDLALVGILTASAQEVPRNPHLFEDGGTAIIEPDTRWLHCDIKSISLLGNVLAKNRAHRAGAMEAILHRDGEVTECSASNVYMIKDGEVFTHPADNLILNGITRQGILKAIRANGIPVKEEAFTIEDLKEADEVFISSVTLEVTPITAIDGVPVGEGKRGAITAKIHEHFVDLIVEQCGELETVPEQ</sequence>
<dbReference type="GO" id="GO:0046416">
    <property type="term" value="P:D-amino acid metabolic process"/>
    <property type="evidence" value="ECO:0007669"/>
    <property type="project" value="InterPro"/>
</dbReference>
<evidence type="ECO:0000256" key="10">
    <source>
        <dbReference type="RuleBase" id="RU004106"/>
    </source>
</evidence>
<evidence type="ECO:0000256" key="5">
    <source>
        <dbReference type="ARBA" id="ARBA00021779"/>
    </source>
</evidence>
<keyword evidence="7 13" id="KW-0808">Transferase</keyword>
<accession>A0A829RAV0</accession>
<dbReference type="GO" id="GO:0046394">
    <property type="term" value="P:carboxylic acid biosynthetic process"/>
    <property type="evidence" value="ECO:0007669"/>
    <property type="project" value="UniProtKB-ARBA"/>
</dbReference>
<keyword evidence="8 11" id="KW-0663">Pyridoxal phosphate</keyword>
<dbReference type="RefSeq" id="WP_036103755.1">
    <property type="nucleotide sequence ID" value="NZ_AODG01000004.1"/>
</dbReference>
<dbReference type="InterPro" id="IPR001544">
    <property type="entry name" value="Aminotrans_IV"/>
</dbReference>
<comment type="function">
    <text evidence="12">Acts on the D-isomers of alanine, leucine, aspartate, glutamate, aminobutyrate, norvaline and asparagine. The enzyme transfers an amino group from a substrate D-amino acid to the pyridoxal phosphate cofactor to form pyridoxamine and an alpha-keto acid in the first half-reaction.</text>
</comment>
<dbReference type="CDD" id="cd01558">
    <property type="entry name" value="D-AAT_like"/>
    <property type="match status" value="1"/>
</dbReference>
<dbReference type="GO" id="GO:0008652">
    <property type="term" value="P:amino acid biosynthetic process"/>
    <property type="evidence" value="ECO:0007669"/>
    <property type="project" value="UniProtKB-ARBA"/>
</dbReference>